<keyword evidence="2" id="KW-1185">Reference proteome</keyword>
<reference evidence="1" key="2">
    <citation type="submission" date="2020-05" db="UniProtKB">
        <authorList>
            <consortium name="EnsemblMetazoa"/>
        </authorList>
    </citation>
    <scope>IDENTIFICATION</scope>
    <source>
        <strain evidence="1">maculatus3</strain>
    </source>
</reference>
<reference evidence="2" key="1">
    <citation type="submission" date="2013-09" db="EMBL/GenBank/DDBJ databases">
        <title>The Genome Sequence of Anopheles maculatus species B.</title>
        <authorList>
            <consortium name="The Broad Institute Genomics Platform"/>
            <person name="Neafsey D.E."/>
            <person name="Besansky N."/>
            <person name="Howell P."/>
            <person name="Walton C."/>
            <person name="Young S.K."/>
            <person name="Zeng Q."/>
            <person name="Gargeya S."/>
            <person name="Fitzgerald M."/>
            <person name="Haas B."/>
            <person name="Abouelleil A."/>
            <person name="Allen A.W."/>
            <person name="Alvarado L."/>
            <person name="Arachchi H.M."/>
            <person name="Berlin A.M."/>
            <person name="Chapman S.B."/>
            <person name="Gainer-Dewar J."/>
            <person name="Goldberg J."/>
            <person name="Griggs A."/>
            <person name="Gujja S."/>
            <person name="Hansen M."/>
            <person name="Howarth C."/>
            <person name="Imamovic A."/>
            <person name="Ireland A."/>
            <person name="Larimer J."/>
            <person name="McCowan C."/>
            <person name="Murphy C."/>
            <person name="Pearson M."/>
            <person name="Poon T.W."/>
            <person name="Priest M."/>
            <person name="Roberts A."/>
            <person name="Saif S."/>
            <person name="Shea T."/>
            <person name="Sisk P."/>
            <person name="Sykes S."/>
            <person name="Wortman J."/>
            <person name="Nusbaum C."/>
            <person name="Birren B."/>
        </authorList>
    </citation>
    <scope>NUCLEOTIDE SEQUENCE [LARGE SCALE GENOMIC DNA]</scope>
    <source>
        <strain evidence="2">maculatus3</strain>
    </source>
</reference>
<proteinExistence type="predicted"/>
<sequence>MKHTPKHRKQLHPFEFPVVDFDFSCPVSNQNQTENHQQETSALLELLAESNGTKLSPSTVVGPLFIRYSIVCYRSGCIDTSDIAQSSTVSNKQLDFQDALEPENFSTNLLDHFMITYGLSEVDVYAFVALNVICFPSGWCFNPDDVGNICCPF</sequence>
<dbReference type="Proteomes" id="UP000075901">
    <property type="component" value="Unassembled WGS sequence"/>
</dbReference>
<name>A0A182SQZ7_9DIPT</name>
<evidence type="ECO:0000313" key="2">
    <source>
        <dbReference type="Proteomes" id="UP000075901"/>
    </source>
</evidence>
<dbReference type="AlphaFoldDB" id="A0A182SQZ7"/>
<dbReference type="VEuPathDB" id="VectorBase:AMAM011662"/>
<dbReference type="EnsemblMetazoa" id="AMAM011662-RA">
    <property type="protein sequence ID" value="AMAM011662-PA"/>
    <property type="gene ID" value="AMAM011662"/>
</dbReference>
<accession>A0A182SQZ7</accession>
<protein>
    <submittedName>
        <fullName evidence="1">Uncharacterized protein</fullName>
    </submittedName>
</protein>
<organism evidence="1 2">
    <name type="scientific">Anopheles maculatus</name>
    <dbReference type="NCBI Taxonomy" id="74869"/>
    <lineage>
        <taxon>Eukaryota</taxon>
        <taxon>Metazoa</taxon>
        <taxon>Ecdysozoa</taxon>
        <taxon>Arthropoda</taxon>
        <taxon>Hexapoda</taxon>
        <taxon>Insecta</taxon>
        <taxon>Pterygota</taxon>
        <taxon>Neoptera</taxon>
        <taxon>Endopterygota</taxon>
        <taxon>Diptera</taxon>
        <taxon>Nematocera</taxon>
        <taxon>Culicoidea</taxon>
        <taxon>Culicidae</taxon>
        <taxon>Anophelinae</taxon>
        <taxon>Anopheles</taxon>
        <taxon>Anopheles maculatus group</taxon>
    </lineage>
</organism>
<evidence type="ECO:0000313" key="1">
    <source>
        <dbReference type="EnsemblMetazoa" id="AMAM011662-PA"/>
    </source>
</evidence>